<dbReference type="RefSeq" id="WP_369184913.1">
    <property type="nucleotide sequence ID" value="NZ_CP163445.1"/>
</dbReference>
<sequence length="282" mass="28919">MTTQGERTPTPGEGQDGQAEQRRSGRGAGLGRAAVGRLTPRRAVGWVVVLGVVAAGGWIITRPMPGDYIPGLGPSSKDASKTPPVRGTLPPRTDGEGLNIDDYFPAQRPVDVAGYKAKRNGARQGENCAEALQDRSQDLFKDGGCQAYLTVSFTGQERPVLSSVTLLRFTDQAAATKAADALRAKPGALAFILPDTNPAPVPTAGAAKPAGGDARVEAVGHYVTVTSSRVNDGRFGGPTAGPSGTPAAAPTPSASGAPSTEQSLDEANRALSYAAGAPFAWM</sequence>
<gene>
    <name evidence="3" type="ORF">AB2U05_30825</name>
</gene>
<reference evidence="3" key="1">
    <citation type="submission" date="2024-07" db="EMBL/GenBank/DDBJ databases">
        <authorList>
            <person name="Yu S.T."/>
        </authorList>
    </citation>
    <scope>NUCLEOTIDE SEQUENCE</scope>
    <source>
        <strain evidence="3">Y1</strain>
    </source>
</reference>
<proteinExistence type="predicted"/>
<organism evidence="3">
    <name type="scientific">Streptomyces sp. Y1</name>
    <dbReference type="NCBI Taxonomy" id="3238634"/>
    <lineage>
        <taxon>Bacteria</taxon>
        <taxon>Bacillati</taxon>
        <taxon>Actinomycetota</taxon>
        <taxon>Actinomycetes</taxon>
        <taxon>Kitasatosporales</taxon>
        <taxon>Streptomycetaceae</taxon>
        <taxon>Streptomyces</taxon>
    </lineage>
</organism>
<keyword evidence="2" id="KW-0812">Transmembrane</keyword>
<feature type="transmembrane region" description="Helical" evidence="2">
    <location>
        <begin position="43"/>
        <end position="61"/>
    </location>
</feature>
<dbReference type="AlphaFoldDB" id="A0AB39TTD2"/>
<evidence type="ECO:0000256" key="2">
    <source>
        <dbReference type="SAM" id="Phobius"/>
    </source>
</evidence>
<protein>
    <submittedName>
        <fullName evidence="3">Uncharacterized protein</fullName>
    </submittedName>
</protein>
<keyword evidence="2" id="KW-1133">Transmembrane helix</keyword>
<feature type="region of interest" description="Disordered" evidence="1">
    <location>
        <begin position="71"/>
        <end position="99"/>
    </location>
</feature>
<name>A0AB39TTD2_9ACTN</name>
<dbReference type="EMBL" id="CP163445">
    <property type="protein sequence ID" value="XDQ82578.1"/>
    <property type="molecule type" value="Genomic_DNA"/>
</dbReference>
<evidence type="ECO:0000256" key="1">
    <source>
        <dbReference type="SAM" id="MobiDB-lite"/>
    </source>
</evidence>
<keyword evidence="2" id="KW-0472">Membrane</keyword>
<accession>A0AB39TTD2</accession>
<feature type="region of interest" description="Disordered" evidence="1">
    <location>
        <begin position="1"/>
        <end position="33"/>
    </location>
</feature>
<feature type="region of interest" description="Disordered" evidence="1">
    <location>
        <begin position="230"/>
        <end position="264"/>
    </location>
</feature>
<feature type="compositionally biased region" description="Low complexity" evidence="1">
    <location>
        <begin position="240"/>
        <end position="260"/>
    </location>
</feature>
<evidence type="ECO:0000313" key="3">
    <source>
        <dbReference type="EMBL" id="XDQ82578.1"/>
    </source>
</evidence>